<dbReference type="Proteomes" id="UP000093695">
    <property type="component" value="Chromosome"/>
</dbReference>
<protein>
    <submittedName>
        <fullName evidence="2">Sugar ABC transporter substrate-binding protein</fullName>
    </submittedName>
</protein>
<keyword evidence="3" id="KW-1185">Reference proteome</keyword>
<dbReference type="PANTHER" id="PTHR43649:SF14">
    <property type="entry name" value="BLR3389 PROTEIN"/>
    <property type="match status" value="1"/>
</dbReference>
<dbReference type="PROSITE" id="PS51257">
    <property type="entry name" value="PROKAR_LIPOPROTEIN"/>
    <property type="match status" value="1"/>
</dbReference>
<keyword evidence="1" id="KW-0732">Signal</keyword>
<evidence type="ECO:0000313" key="2">
    <source>
        <dbReference type="EMBL" id="ANN18022.1"/>
    </source>
</evidence>
<dbReference type="RefSeq" id="WP_044856526.1">
    <property type="nucleotide sequence ID" value="NZ_CP016174.1"/>
</dbReference>
<sequence length="444" mass="46968">MSRIRRSVKVVAAVTLAVALAAGCSSGAGGPATATGTQDSVDAALKAGGTITYWSWTPSAKDQVAAFEKEFPNVKVNYVNAGTNKEQYTKLQNAIKAGTGGPDVAQIEYYALPQFALTDSLVNLDQYGFGSFEKDYAPSTWSSVRVNNGLYGLPQDSGPMALFYNKEVFDRHGIAVPKTWQEYVAAAEKLHAADPGKYITSDTGDPGFATSMIWQAGGKPFTADGRNVKINLADAGTKKWTATWNRLVEGKLLAPIKEWSDDWFRALGDGTIASLVTGAWMPGNFKSSVPGGAGKWAVAPMPTYDGQPVTAENGGSTQSVLKQSGNPALAAAFVRWLNHGNGVKPFIASGGFPATTADLNSPAFLDAADPYFGGQKINQVLNDASKSVAKGWTYLPYQTYANSVFSDTVGKAYLNGTSLDAGLNAWQQALVDYGNQQGFTVSAG</sequence>
<dbReference type="STRING" id="31958.SD37_21795"/>
<gene>
    <name evidence="2" type="ORF">SD37_21795</name>
</gene>
<dbReference type="PANTHER" id="PTHR43649">
    <property type="entry name" value="ARABINOSE-BINDING PROTEIN-RELATED"/>
    <property type="match status" value="1"/>
</dbReference>
<dbReference type="InterPro" id="IPR006059">
    <property type="entry name" value="SBP"/>
</dbReference>
<dbReference type="EMBL" id="CP016174">
    <property type="protein sequence ID" value="ANN18022.1"/>
    <property type="molecule type" value="Genomic_DNA"/>
</dbReference>
<dbReference type="InterPro" id="IPR050490">
    <property type="entry name" value="Bact_solute-bd_prot1"/>
</dbReference>
<accession>A0A193C0M5</accession>
<evidence type="ECO:0000313" key="3">
    <source>
        <dbReference type="Proteomes" id="UP000093695"/>
    </source>
</evidence>
<evidence type="ECO:0000256" key="1">
    <source>
        <dbReference type="SAM" id="SignalP"/>
    </source>
</evidence>
<proteinExistence type="predicted"/>
<dbReference type="KEGG" id="aori:SD37_21795"/>
<name>A0A193C0M5_AMYOR</name>
<organism evidence="2 3">
    <name type="scientific">Amycolatopsis orientalis</name>
    <name type="common">Nocardia orientalis</name>
    <dbReference type="NCBI Taxonomy" id="31958"/>
    <lineage>
        <taxon>Bacteria</taxon>
        <taxon>Bacillati</taxon>
        <taxon>Actinomycetota</taxon>
        <taxon>Actinomycetes</taxon>
        <taxon>Pseudonocardiales</taxon>
        <taxon>Pseudonocardiaceae</taxon>
        <taxon>Amycolatopsis</taxon>
    </lineage>
</organism>
<dbReference type="Pfam" id="PF01547">
    <property type="entry name" value="SBP_bac_1"/>
    <property type="match status" value="1"/>
</dbReference>
<dbReference type="eggNOG" id="COG1653">
    <property type="taxonomic scope" value="Bacteria"/>
</dbReference>
<dbReference type="AlphaFoldDB" id="A0A193C0M5"/>
<dbReference type="Gene3D" id="3.40.190.10">
    <property type="entry name" value="Periplasmic binding protein-like II"/>
    <property type="match status" value="1"/>
</dbReference>
<dbReference type="SUPFAM" id="SSF53850">
    <property type="entry name" value="Periplasmic binding protein-like II"/>
    <property type="match status" value="1"/>
</dbReference>
<feature type="signal peptide" evidence="1">
    <location>
        <begin position="1"/>
        <end position="27"/>
    </location>
</feature>
<feature type="chain" id="PRO_5038904708" evidence="1">
    <location>
        <begin position="28"/>
        <end position="444"/>
    </location>
</feature>
<reference evidence="2 3" key="1">
    <citation type="journal article" date="2015" name="Genome Announc.">
        <title>Draft Genome Sequence of Norvancomycin-Producing Strain Amycolatopsis orientalis CPCC200066.</title>
        <authorList>
            <person name="Lei X."/>
            <person name="Yuan F."/>
            <person name="Shi Y."/>
            <person name="Li X."/>
            <person name="Wang L."/>
            <person name="Hong B."/>
        </authorList>
    </citation>
    <scope>NUCLEOTIDE SEQUENCE [LARGE SCALE GENOMIC DNA]</scope>
    <source>
        <strain evidence="2 3">B-37</strain>
    </source>
</reference>
<dbReference type="CDD" id="cd13585">
    <property type="entry name" value="PBP2_TMBP_like"/>
    <property type="match status" value="1"/>
</dbReference>